<dbReference type="PANTHER" id="PTHR30086:SF17">
    <property type="entry name" value="LYSE FAMILY TRANSLOCATOR"/>
    <property type="match status" value="1"/>
</dbReference>
<accession>A0AAI9G6V2</accession>
<evidence type="ECO:0000256" key="4">
    <source>
        <dbReference type="ARBA" id="ARBA00022989"/>
    </source>
</evidence>
<feature type="transmembrane region" description="Helical" evidence="6">
    <location>
        <begin position="192"/>
        <end position="210"/>
    </location>
</feature>
<dbReference type="PANTHER" id="PTHR30086">
    <property type="entry name" value="ARGININE EXPORTER PROTEIN ARGO"/>
    <property type="match status" value="1"/>
</dbReference>
<protein>
    <submittedName>
        <fullName evidence="7">LysE family translocator</fullName>
    </submittedName>
</protein>
<dbReference type="InterPro" id="IPR001123">
    <property type="entry name" value="LeuE-type"/>
</dbReference>
<keyword evidence="4 6" id="KW-1133">Transmembrane helix</keyword>
<feature type="transmembrane region" description="Helical" evidence="6">
    <location>
        <begin position="36"/>
        <end position="56"/>
    </location>
</feature>
<sequence length="211" mass="22031">MEQFLVIATVHFLALLSPGPDFFLVARTAITSGWRTASGACAGIALGNGVFIVAAFTGTAMLRPGSAGFIAVQLAGCGFLLYLGTLFLRHAGSTTLQAPEAADGSRAGGAHGWWRAAGLGALSALLNPKNALFYATLAAMLNGPQASAATKFFYGAWMFGIVLLWDLLVAALVGHPWVLGRFARALPWLERAAGLLMIALALWIAVSLWVG</sequence>
<dbReference type="GO" id="GO:0015171">
    <property type="term" value="F:amino acid transmembrane transporter activity"/>
    <property type="evidence" value="ECO:0007669"/>
    <property type="project" value="TreeGrafter"/>
</dbReference>
<dbReference type="GO" id="GO:0005886">
    <property type="term" value="C:plasma membrane"/>
    <property type="evidence" value="ECO:0007669"/>
    <property type="project" value="UniProtKB-SubCell"/>
</dbReference>
<evidence type="ECO:0000313" key="8">
    <source>
        <dbReference type="Proteomes" id="UP001225498"/>
    </source>
</evidence>
<feature type="transmembrane region" description="Helical" evidence="6">
    <location>
        <begin position="68"/>
        <end position="88"/>
    </location>
</feature>
<comment type="caution">
    <text evidence="7">The sequence shown here is derived from an EMBL/GenBank/DDBJ whole genome shotgun (WGS) entry which is preliminary data.</text>
</comment>
<dbReference type="EMBL" id="ABLTIR010000173">
    <property type="protein sequence ID" value="EKZ1929096.1"/>
    <property type="molecule type" value="Genomic_DNA"/>
</dbReference>
<keyword evidence="3 6" id="KW-0812">Transmembrane</keyword>
<evidence type="ECO:0000256" key="6">
    <source>
        <dbReference type="SAM" id="Phobius"/>
    </source>
</evidence>
<comment type="subcellular location">
    <subcellularLocation>
        <location evidence="1">Cell membrane</location>
        <topology evidence="1">Multi-pass membrane protein</topology>
    </subcellularLocation>
</comment>
<keyword evidence="5 6" id="KW-0472">Membrane</keyword>
<evidence type="ECO:0000256" key="5">
    <source>
        <dbReference type="ARBA" id="ARBA00023136"/>
    </source>
</evidence>
<dbReference type="AlphaFoldDB" id="A0AAI9G6V2"/>
<proteinExistence type="predicted"/>
<organism evidence="7 8">
    <name type="scientific">Stenotrophomonas maltophilia</name>
    <name type="common">Pseudomonas maltophilia</name>
    <name type="synonym">Xanthomonas maltophilia</name>
    <dbReference type="NCBI Taxonomy" id="40324"/>
    <lineage>
        <taxon>Bacteria</taxon>
        <taxon>Pseudomonadati</taxon>
        <taxon>Pseudomonadota</taxon>
        <taxon>Gammaproteobacteria</taxon>
        <taxon>Lysobacterales</taxon>
        <taxon>Lysobacteraceae</taxon>
        <taxon>Stenotrophomonas</taxon>
        <taxon>Stenotrophomonas maltophilia group</taxon>
    </lineage>
</organism>
<name>A0AAI9G6V2_STEMA</name>
<evidence type="ECO:0000256" key="2">
    <source>
        <dbReference type="ARBA" id="ARBA00022475"/>
    </source>
</evidence>
<evidence type="ECO:0000256" key="3">
    <source>
        <dbReference type="ARBA" id="ARBA00022692"/>
    </source>
</evidence>
<evidence type="ECO:0000313" key="7">
    <source>
        <dbReference type="EMBL" id="EKZ1929096.1"/>
    </source>
</evidence>
<dbReference type="Proteomes" id="UP001225498">
    <property type="component" value="Unassembled WGS sequence"/>
</dbReference>
<dbReference type="Pfam" id="PF01810">
    <property type="entry name" value="LysE"/>
    <property type="match status" value="1"/>
</dbReference>
<evidence type="ECO:0000256" key="1">
    <source>
        <dbReference type="ARBA" id="ARBA00004651"/>
    </source>
</evidence>
<gene>
    <name evidence="7" type="ORF">REH87_004162</name>
</gene>
<dbReference type="RefSeq" id="WP_005409303.1">
    <property type="nucleotide sequence ID" value="NZ_CP133414.1"/>
</dbReference>
<keyword evidence="2" id="KW-1003">Cell membrane</keyword>
<feature type="transmembrane region" description="Helical" evidence="6">
    <location>
        <begin position="152"/>
        <end position="180"/>
    </location>
</feature>
<reference evidence="7" key="1">
    <citation type="submission" date="2023-08" db="EMBL/GenBank/DDBJ databases">
        <authorList>
            <consortium name="Clinical and Environmental Microbiology Branch: Whole genome sequencing antimicrobial resistance pathogens in the healthcare setting"/>
        </authorList>
    </citation>
    <scope>NUCLEOTIDE SEQUENCE</scope>
    <source>
        <strain evidence="7">2023CJ-00293</strain>
    </source>
</reference>